<evidence type="ECO:0000256" key="7">
    <source>
        <dbReference type="SAM" id="Phobius"/>
    </source>
</evidence>
<feature type="transmembrane region" description="Helical" evidence="7">
    <location>
        <begin position="164"/>
        <end position="186"/>
    </location>
</feature>
<proteinExistence type="inferred from homology"/>
<dbReference type="OrthoDB" id="5329176at2759"/>
<dbReference type="AlphaFoldDB" id="A0A507AEM2"/>
<name>A0A507AEM2_9PEZI</name>
<accession>A0A507AEM2</accession>
<comment type="subcellular location">
    <subcellularLocation>
        <location evidence="1">Membrane</location>
        <topology evidence="1">Multi-pass membrane protein</topology>
    </subcellularLocation>
</comment>
<keyword evidence="3 7" id="KW-1133">Transmembrane helix</keyword>
<feature type="compositionally biased region" description="Low complexity" evidence="6">
    <location>
        <begin position="237"/>
        <end position="247"/>
    </location>
</feature>
<evidence type="ECO:0000256" key="2">
    <source>
        <dbReference type="ARBA" id="ARBA00022692"/>
    </source>
</evidence>
<evidence type="ECO:0000313" key="10">
    <source>
        <dbReference type="Proteomes" id="UP000319257"/>
    </source>
</evidence>
<comment type="caution">
    <text evidence="9">The sequence shown here is derived from an EMBL/GenBank/DDBJ whole genome shotgun (WGS) entry which is preliminary data.</text>
</comment>
<dbReference type="Pfam" id="PF20684">
    <property type="entry name" value="Fung_rhodopsin"/>
    <property type="match status" value="1"/>
</dbReference>
<dbReference type="GeneID" id="41978004"/>
<feature type="transmembrane region" description="Helical" evidence="7">
    <location>
        <begin position="38"/>
        <end position="63"/>
    </location>
</feature>
<dbReference type="PANTHER" id="PTHR33048:SF123">
    <property type="entry name" value="INTEGRAL MEMBRANE PROTEIN"/>
    <property type="match status" value="1"/>
</dbReference>
<dbReference type="InterPro" id="IPR052337">
    <property type="entry name" value="SAT4-like"/>
</dbReference>
<feature type="region of interest" description="Disordered" evidence="6">
    <location>
        <begin position="191"/>
        <end position="280"/>
    </location>
</feature>
<organism evidence="9 10">
    <name type="scientific">Thyridium curvatum</name>
    <dbReference type="NCBI Taxonomy" id="1093900"/>
    <lineage>
        <taxon>Eukaryota</taxon>
        <taxon>Fungi</taxon>
        <taxon>Dikarya</taxon>
        <taxon>Ascomycota</taxon>
        <taxon>Pezizomycotina</taxon>
        <taxon>Sordariomycetes</taxon>
        <taxon>Sordariomycetidae</taxon>
        <taxon>Thyridiales</taxon>
        <taxon>Thyridiaceae</taxon>
        <taxon>Thyridium</taxon>
    </lineage>
</organism>
<evidence type="ECO:0000256" key="5">
    <source>
        <dbReference type="ARBA" id="ARBA00038359"/>
    </source>
</evidence>
<dbReference type="RefSeq" id="XP_030989476.1">
    <property type="nucleotide sequence ID" value="XM_031133188.1"/>
</dbReference>
<evidence type="ECO:0000256" key="4">
    <source>
        <dbReference type="ARBA" id="ARBA00023136"/>
    </source>
</evidence>
<dbReference type="Proteomes" id="UP000319257">
    <property type="component" value="Unassembled WGS sequence"/>
</dbReference>
<gene>
    <name evidence="9" type="ORF">E0L32_010557</name>
</gene>
<dbReference type="STRING" id="1093900.A0A507AEM2"/>
<feature type="region of interest" description="Disordered" evidence="6">
    <location>
        <begin position="307"/>
        <end position="340"/>
    </location>
</feature>
<dbReference type="GO" id="GO:0016020">
    <property type="term" value="C:membrane"/>
    <property type="evidence" value="ECO:0007669"/>
    <property type="project" value="UniProtKB-SubCell"/>
</dbReference>
<feature type="domain" description="Rhodopsin" evidence="8">
    <location>
        <begin position="38"/>
        <end position="188"/>
    </location>
</feature>
<feature type="compositionally biased region" description="Low complexity" evidence="6">
    <location>
        <begin position="197"/>
        <end position="206"/>
    </location>
</feature>
<feature type="transmembrane region" description="Helical" evidence="7">
    <location>
        <begin position="88"/>
        <end position="111"/>
    </location>
</feature>
<comment type="similarity">
    <text evidence="5">Belongs to the SAT4 family.</text>
</comment>
<dbReference type="PANTHER" id="PTHR33048">
    <property type="entry name" value="PTH11-LIKE INTEGRAL MEMBRANE PROTEIN (AFU_ORTHOLOGUE AFUA_5G11245)"/>
    <property type="match status" value="1"/>
</dbReference>
<evidence type="ECO:0000259" key="8">
    <source>
        <dbReference type="Pfam" id="PF20684"/>
    </source>
</evidence>
<evidence type="ECO:0000256" key="1">
    <source>
        <dbReference type="ARBA" id="ARBA00004141"/>
    </source>
</evidence>
<reference evidence="9 10" key="1">
    <citation type="submission" date="2019-06" db="EMBL/GenBank/DDBJ databases">
        <title>Draft genome sequence of the filamentous fungus Phialemoniopsis curvata isolated from diesel fuel.</title>
        <authorList>
            <person name="Varaljay V.A."/>
            <person name="Lyon W.J."/>
            <person name="Crouch A.L."/>
            <person name="Drake C.E."/>
            <person name="Hollomon J.M."/>
            <person name="Nadeau L.J."/>
            <person name="Nunn H.S."/>
            <person name="Stevenson B.S."/>
            <person name="Bojanowski C.L."/>
            <person name="Crookes-Goodson W.J."/>
        </authorList>
    </citation>
    <scope>NUCLEOTIDE SEQUENCE [LARGE SCALE GENOMIC DNA]</scope>
    <source>
        <strain evidence="9 10">D216</strain>
    </source>
</reference>
<dbReference type="InParanoid" id="A0A507AEM2"/>
<dbReference type="EMBL" id="SKBQ01000086">
    <property type="protein sequence ID" value="TPX07765.1"/>
    <property type="molecule type" value="Genomic_DNA"/>
</dbReference>
<evidence type="ECO:0000256" key="3">
    <source>
        <dbReference type="ARBA" id="ARBA00022989"/>
    </source>
</evidence>
<protein>
    <recommendedName>
        <fullName evidence="8">Rhodopsin domain-containing protein</fullName>
    </recommendedName>
</protein>
<keyword evidence="4 7" id="KW-0472">Membrane</keyword>
<sequence>MISIIKAESWQGDFGDRGDLLHHDIMYQGVHLVHLPPVWFRFLCIVTVIVHSVFYLLCLFVTLGQCRPLHKLWDLTRMEPGTCINTTAFFYFTSAFNIITDIWILVLPIKALRSIERPTREKVALFFIFGAGTFAAIASIIRLHTIYTYTEAEDPFKNSLRVNVWSMIEINVAICCASVSALKPVFSRGQRQRSRAARSSASATTASEDHQHQHQQPRRSTASRRSLWHLRSGSKATSSSSNTNSSSSHDEEKALGPIDEPAEPRPVRPPPVPLVLDGGDGVPSRIPTVLRSRYENNLVSDTTDSSMFVFTPLSPRPKDGEGVGVENGPSSSGDMLPIQK</sequence>
<keyword evidence="2 7" id="KW-0812">Transmembrane</keyword>
<feature type="transmembrane region" description="Helical" evidence="7">
    <location>
        <begin position="123"/>
        <end position="144"/>
    </location>
</feature>
<evidence type="ECO:0000256" key="6">
    <source>
        <dbReference type="SAM" id="MobiDB-lite"/>
    </source>
</evidence>
<keyword evidence="10" id="KW-1185">Reference proteome</keyword>
<evidence type="ECO:0000313" key="9">
    <source>
        <dbReference type="EMBL" id="TPX07765.1"/>
    </source>
</evidence>
<dbReference type="InterPro" id="IPR049326">
    <property type="entry name" value="Rhodopsin_dom_fungi"/>
</dbReference>